<comment type="caution">
    <text evidence="2">The sequence shown here is derived from an EMBL/GenBank/DDBJ whole genome shotgun (WGS) entry which is preliminary data.</text>
</comment>
<dbReference type="InterPro" id="IPR019172">
    <property type="entry name" value="Osteopetrosis-assoc_TM_1"/>
</dbReference>
<keyword evidence="3" id="KW-1185">Reference proteome</keyword>
<keyword evidence="1" id="KW-0472">Membrane</keyword>
<name>A0ABD2KG64_HETSC</name>
<evidence type="ECO:0000313" key="2">
    <source>
        <dbReference type="EMBL" id="KAL3101891.1"/>
    </source>
</evidence>
<reference evidence="2 3" key="1">
    <citation type="submission" date="2024-10" db="EMBL/GenBank/DDBJ databases">
        <authorList>
            <person name="Kim D."/>
        </authorList>
    </citation>
    <scope>NUCLEOTIDE SEQUENCE [LARGE SCALE GENOMIC DNA]</scope>
    <source>
        <strain evidence="2">Taebaek</strain>
    </source>
</reference>
<dbReference type="AlphaFoldDB" id="A0ABD2KG64"/>
<sequence>MHLFSFSDCLRIDWNFEHGNSTFEFDNKTLQFKNYLWQWRNCVVQQNESSICQGCQKQYDTLFVFYWKIFSDPNTFFCIDVDSEMNDTMKLWQIVLGCSDIPIDRTQDTTVLIFSVTVLAIVLGLFYAGSYIQSEQIHANLIHYSRMREAQPIAARSRILSSSTLDSSNLHSTPTSSLHL</sequence>
<protein>
    <submittedName>
        <fullName evidence="2">Uncharacterized protein</fullName>
    </submittedName>
</protein>
<dbReference type="Pfam" id="PF09777">
    <property type="entry name" value="OSTMP1"/>
    <property type="match status" value="1"/>
</dbReference>
<feature type="transmembrane region" description="Helical" evidence="1">
    <location>
        <begin position="111"/>
        <end position="132"/>
    </location>
</feature>
<dbReference type="PANTHER" id="PTHR15644:SF2">
    <property type="entry name" value="OSTEOPETROSIS-ASSOCIATED TRANSMEMBRANE PROTEIN 1"/>
    <property type="match status" value="1"/>
</dbReference>
<accession>A0ABD2KG64</accession>
<evidence type="ECO:0000256" key="1">
    <source>
        <dbReference type="SAM" id="Phobius"/>
    </source>
</evidence>
<evidence type="ECO:0000313" key="3">
    <source>
        <dbReference type="Proteomes" id="UP001620645"/>
    </source>
</evidence>
<dbReference type="PANTHER" id="PTHR15644">
    <property type="entry name" value="OSTEOPETROSIS ASSOCIATED TRANSMEMBRANE PROTEIN 1"/>
    <property type="match status" value="1"/>
</dbReference>
<dbReference type="EMBL" id="JBICCN010000026">
    <property type="protein sequence ID" value="KAL3101891.1"/>
    <property type="molecule type" value="Genomic_DNA"/>
</dbReference>
<gene>
    <name evidence="2" type="ORF">niasHS_003300</name>
</gene>
<proteinExistence type="predicted"/>
<keyword evidence="1" id="KW-1133">Transmembrane helix</keyword>
<dbReference type="Proteomes" id="UP001620645">
    <property type="component" value="Unassembled WGS sequence"/>
</dbReference>
<organism evidence="2 3">
    <name type="scientific">Heterodera schachtii</name>
    <name type="common">Sugarbeet cyst nematode worm</name>
    <name type="synonym">Tylenchus schachtii</name>
    <dbReference type="NCBI Taxonomy" id="97005"/>
    <lineage>
        <taxon>Eukaryota</taxon>
        <taxon>Metazoa</taxon>
        <taxon>Ecdysozoa</taxon>
        <taxon>Nematoda</taxon>
        <taxon>Chromadorea</taxon>
        <taxon>Rhabditida</taxon>
        <taxon>Tylenchina</taxon>
        <taxon>Tylenchomorpha</taxon>
        <taxon>Tylenchoidea</taxon>
        <taxon>Heteroderidae</taxon>
        <taxon>Heteroderinae</taxon>
        <taxon>Heterodera</taxon>
    </lineage>
</organism>
<keyword evidence="1" id="KW-0812">Transmembrane</keyword>